<dbReference type="Gene3D" id="2.60.40.3050">
    <property type="match status" value="1"/>
</dbReference>
<evidence type="ECO:0000313" key="5">
    <source>
        <dbReference type="EMBL" id="TCE39044.1"/>
    </source>
</evidence>
<dbReference type="SMART" id="SM00327">
    <property type="entry name" value="VWA"/>
    <property type="match status" value="1"/>
</dbReference>
<keyword evidence="2" id="KW-0812">Transmembrane</keyword>
<evidence type="ECO:0000256" key="1">
    <source>
        <dbReference type="SAM" id="MobiDB-lite"/>
    </source>
</evidence>
<gene>
    <name evidence="5" type="ORF">MCC10043_1941</name>
    <name evidence="6" type="ORF">MCC10070_1885</name>
</gene>
<evidence type="ECO:0000259" key="4">
    <source>
        <dbReference type="PROSITE" id="PS51820"/>
    </source>
</evidence>
<evidence type="ECO:0000313" key="8">
    <source>
        <dbReference type="Proteomes" id="UP000292260"/>
    </source>
</evidence>
<feature type="transmembrane region" description="Helical" evidence="2">
    <location>
        <begin position="1331"/>
        <end position="1352"/>
    </location>
</feature>
<dbReference type="InterPro" id="IPR011874">
    <property type="entry name" value="Fibro_Slime"/>
</dbReference>
<feature type="domain" description="PA14" evidence="4">
    <location>
        <begin position="265"/>
        <end position="459"/>
    </location>
</feature>
<feature type="domain" description="VWFA" evidence="3">
    <location>
        <begin position="628"/>
        <end position="868"/>
    </location>
</feature>
<dbReference type="InterPro" id="IPR022464">
    <property type="entry name" value="Strep_pil_isopept_link"/>
</dbReference>
<dbReference type="Gene3D" id="2.60.40.740">
    <property type="match status" value="1"/>
</dbReference>
<reference evidence="6" key="2">
    <citation type="submission" date="2019-02" db="EMBL/GenBank/DDBJ databases">
        <authorList>
            <person name="Odamaki T."/>
        </authorList>
    </citation>
    <scope>NUCLEOTIDE SEQUENCE</scope>
    <source>
        <strain evidence="5">MCC10043</strain>
        <strain evidence="6">MCC10070</strain>
    </source>
</reference>
<feature type="region of interest" description="Disordered" evidence="1">
    <location>
        <begin position="47"/>
        <end position="112"/>
    </location>
</feature>
<dbReference type="InterPro" id="IPR036465">
    <property type="entry name" value="vWFA_dom_sf"/>
</dbReference>
<dbReference type="Pfam" id="PF05738">
    <property type="entry name" value="Cna_B"/>
    <property type="match status" value="1"/>
</dbReference>
<dbReference type="Gene3D" id="2.60.40.1140">
    <property type="entry name" value="Collagen-binding surface protein Cna, B-type domain"/>
    <property type="match status" value="2"/>
</dbReference>
<dbReference type="Proteomes" id="UP000291814">
    <property type="component" value="Unassembled WGS sequence"/>
</dbReference>
<proteinExistence type="predicted"/>
<dbReference type="EMBL" id="SHQU01000042">
    <property type="protein sequence ID" value="TCE39044.1"/>
    <property type="molecule type" value="Genomic_DNA"/>
</dbReference>
<name>A0A4R0TLL0_BIFLL</name>
<dbReference type="PROSITE" id="PS51820">
    <property type="entry name" value="PA14"/>
    <property type="match status" value="1"/>
</dbReference>
<feature type="compositionally biased region" description="Low complexity" evidence="1">
    <location>
        <begin position="47"/>
        <end position="90"/>
    </location>
</feature>
<accession>A0A4R0TLL0</accession>
<dbReference type="GO" id="GO:0005576">
    <property type="term" value="C:extracellular region"/>
    <property type="evidence" value="ECO:0007669"/>
    <property type="project" value="TreeGrafter"/>
</dbReference>
<dbReference type="InterPro" id="IPR051154">
    <property type="entry name" value="Prespore-cell_inducing_factor"/>
</dbReference>
<evidence type="ECO:0000256" key="2">
    <source>
        <dbReference type="SAM" id="Phobius"/>
    </source>
</evidence>
<dbReference type="InterPro" id="IPR038174">
    <property type="entry name" value="Strep_pil_link_sf"/>
</dbReference>
<dbReference type="PROSITE" id="PS50234">
    <property type="entry name" value="VWFA"/>
    <property type="match status" value="1"/>
</dbReference>
<dbReference type="Gene3D" id="3.40.50.410">
    <property type="entry name" value="von Willebrand factor, type A domain"/>
    <property type="match status" value="1"/>
</dbReference>
<dbReference type="EMBL" id="SHRR01000033">
    <property type="protein sequence ID" value="TCE83534.1"/>
    <property type="molecule type" value="Genomic_DNA"/>
</dbReference>
<dbReference type="Pfam" id="PF24558">
    <property type="entry name" value="DUF7604"/>
    <property type="match status" value="1"/>
</dbReference>
<dbReference type="InterPro" id="IPR002035">
    <property type="entry name" value="VWF_A"/>
</dbReference>
<dbReference type="PANTHER" id="PTHR31137">
    <property type="entry name" value="PROTEIN PSIB-RELATED-RELATED"/>
    <property type="match status" value="1"/>
</dbReference>
<dbReference type="RefSeq" id="WP_242667813.1">
    <property type="nucleotide sequence ID" value="NZ_BNHF01000002.1"/>
</dbReference>
<dbReference type="CDD" id="cd00198">
    <property type="entry name" value="vWFA"/>
    <property type="match status" value="1"/>
</dbReference>
<feature type="region of interest" description="Disordered" evidence="1">
    <location>
        <begin position="965"/>
        <end position="1006"/>
    </location>
</feature>
<organism evidence="6 7">
    <name type="scientific">Bifidobacterium longum subsp. longum</name>
    <dbReference type="NCBI Taxonomy" id="1679"/>
    <lineage>
        <taxon>Bacteria</taxon>
        <taxon>Bacillati</taxon>
        <taxon>Actinomycetota</taxon>
        <taxon>Actinomycetes</taxon>
        <taxon>Bifidobacteriales</taxon>
        <taxon>Bifidobacteriaceae</taxon>
        <taxon>Bifidobacterium</taxon>
    </lineage>
</organism>
<reference evidence="7 8" key="1">
    <citation type="journal article" date="2018" name="Sci. Rep.">
        <title>Genomic diversity and distribution of Bifidobacterium longum subsp. longum across the human lifespan.</title>
        <authorList>
            <person name="Odamaki T."/>
            <person name="Bottacini F."/>
            <person name="Kato K."/>
            <person name="Mitsuyama E."/>
            <person name="Yoshida K."/>
            <person name="Horigome A."/>
            <person name="Xiao J.Z."/>
            <person name="van Sinderen D."/>
        </authorList>
    </citation>
    <scope>NUCLEOTIDE SEQUENCE [LARGE SCALE GENOMIC DNA]</scope>
    <source>
        <strain evidence="5 8">MCC10043</strain>
        <strain evidence="6 7">MCC10070</strain>
    </source>
</reference>
<dbReference type="Pfam" id="PF13519">
    <property type="entry name" value="VWA_2"/>
    <property type="match status" value="1"/>
</dbReference>
<evidence type="ECO:0000259" key="3">
    <source>
        <dbReference type="PROSITE" id="PS50234"/>
    </source>
</evidence>
<dbReference type="Proteomes" id="UP000292260">
    <property type="component" value="Unassembled WGS sequence"/>
</dbReference>
<sequence length="1358" mass="144050">MKRIAEWFAAVGAAAGRKGKRLVAIVAAVAMLGGVAGVSATAMADDQSAADTQQTTATTETETPADTADGTGATAGTDGTTGTDAAAGAENQKDSANGDATATQSGDAAADANADASASELAKQAAPAPACVDAVAAASPCILDNVPSTNGSIKVNLFDYNTNDRNDRNDNINYASGSDMRPFRFGPTDSPDSHSLNAWTGNNGGLYQGIVSSELTGDGYPQLASGSTSLGYLFGGENNVNGLADTDSHMDVDGLFQKNDEGYYTYNSADNYAQYDSKDNKFRLYNVGRFDGGLPNSTGAFMPFNSLSNNTGNYDGTNGYGLNEPANYYFGMTVSTQFMMPKDGKVNNNDMVFEFEGDDDVWVYLDGKLALDLGGIHNNYGGSINFATGEITYSDGALPGAHASSSPKNLSQVLGEGWNKAYQNHTLKMFYLERGAGSSNCKVRFNLPTIDSGQIQIGKETEGDVSADTEFKFNANVNYDGEGDDYELYTGDYDVYDTVISTKVGETQTAIDGVITLKAGQYAVLKGSDEKKIAESSKYYVKELDVAQDKYAVSANGGQVKVTQEEDSATTTEVAVSDVPRTTVTNTVVTAPEHRKYIKANNDGTYDLSLNVTGTQSSSSQTTVSPADIVVVFDTSDSMSNRMGSQTRLQVAKAAVNSMAKQLLTAENEAAGKDKNIQMALVSFSTTAGTVSNFTDTAADITDTVKSLKAGGGTNWEAALKAANAKLDSGRQNAKKYIVFMSDGDPTYRVSSYDGCQQRVWGVLGPYWANRPKYTNQVSCVANGRSWRWVTDPDDVYTSGVHGQGDGDDYGFNYAAAVAEAYKRGDATLFSVGVSSDPDKMNSFAQQTKGTYFSAEDEEGLNKAFNAIIGQIEKHSSYKNVSITDTLSDYAEFASANFGSNDVTVTASKGGNSVDLNKSDYMVTVSGKTVKVTFADGYELQDGVTYTVTFKVRPTQKAYNDYAAAKQADSGSTGYGQVTGDPGTDVPDVKPGEETSSGKPGFHSNADHEAKLTYTAVNQVGDHKTETLGSVEYDHPVLRVKTGKIQVTKNWDPAGSAPTDDTKVTVNVYKGTDNKGVHVGTLELGKSDTPADNWTGSLGNLAPGTYFVEEANVDGYTASYSQSQTVNITAADLWTAAPNMTKFDNVKTYGVAITNTLNRVDLDVNANVKVHKTVQGAVASRDFTFNLTCATGNAACEDGVTWPKDSNDSLTATVSKDALQTIDTPADAEFPKGSTLQLKAPTGTDQAVYEFRVSENQSGKSAGWKYDTDVVTVRVTVSKKADGSGYETKVEYVYAGGDSDKTDNPTSADFTNTYVAVSSLPLTGGKSARDWLIYGGGLGLMTLLAAAGYTVWRKRQLV</sequence>
<dbReference type="InterPro" id="IPR055384">
    <property type="entry name" value="DUF7604"/>
</dbReference>
<dbReference type="NCBIfam" id="TIGR02148">
    <property type="entry name" value="Fibro_Slime"/>
    <property type="match status" value="1"/>
</dbReference>
<dbReference type="InterPro" id="IPR037524">
    <property type="entry name" value="PA14/GLEYA"/>
</dbReference>
<evidence type="ECO:0000313" key="7">
    <source>
        <dbReference type="Proteomes" id="UP000291814"/>
    </source>
</evidence>
<comment type="caution">
    <text evidence="6">The sequence shown here is derived from an EMBL/GenBank/DDBJ whole genome shotgun (WGS) entry which is preliminary data.</text>
</comment>
<evidence type="ECO:0000313" key="6">
    <source>
        <dbReference type="EMBL" id="TCE83534.1"/>
    </source>
</evidence>
<dbReference type="InterPro" id="IPR008454">
    <property type="entry name" value="Collagen-bd_Cna-like_B-typ_dom"/>
</dbReference>
<dbReference type="SUPFAM" id="SSF53300">
    <property type="entry name" value="vWA-like"/>
    <property type="match status" value="1"/>
</dbReference>
<keyword evidence="2" id="KW-1133">Transmembrane helix</keyword>
<protein>
    <submittedName>
        <fullName evidence="6">Cell surface protein</fullName>
    </submittedName>
</protein>
<feature type="compositionally biased region" description="Low complexity" evidence="1">
    <location>
        <begin position="98"/>
        <end position="112"/>
    </location>
</feature>
<keyword evidence="2" id="KW-0472">Membrane</keyword>
<dbReference type="Pfam" id="PF12892">
    <property type="entry name" value="FctA"/>
    <property type="match status" value="1"/>
</dbReference>